<reference evidence="1 2" key="1">
    <citation type="submission" date="2009-09" db="EMBL/GenBank/DDBJ databases">
        <authorList>
            <person name="Weinstock G."/>
            <person name="Sodergren E."/>
            <person name="Clifton S."/>
            <person name="Fulton L."/>
            <person name="Fulton B."/>
            <person name="Courtney L."/>
            <person name="Fronick C."/>
            <person name="Harrison M."/>
            <person name="Strong C."/>
            <person name="Farmer C."/>
            <person name="Delahaunty K."/>
            <person name="Markovic C."/>
            <person name="Hall O."/>
            <person name="Minx P."/>
            <person name="Tomlinson C."/>
            <person name="Mitreva M."/>
            <person name="Nelson J."/>
            <person name="Hou S."/>
            <person name="Wollam A."/>
            <person name="Pepin K.H."/>
            <person name="Johnson M."/>
            <person name="Bhonagiri V."/>
            <person name="Nash W.E."/>
            <person name="Warren W."/>
            <person name="Chinwalla A."/>
            <person name="Mardis E.R."/>
            <person name="Wilson R.K."/>
        </authorList>
    </citation>
    <scope>NUCLEOTIDE SEQUENCE [LARGE SCALE GENOMIC DNA]</scope>
    <source>
        <strain evidence="1 2">F0319</strain>
    </source>
</reference>
<comment type="caution">
    <text evidence="1">The sequence shown here is derived from an EMBL/GenBank/DDBJ whole genome shotgun (WGS) entry which is preliminary data.</text>
</comment>
<keyword evidence="2" id="KW-1185">Reference proteome</keyword>
<evidence type="ECO:0000313" key="2">
    <source>
        <dbReference type="Proteomes" id="UP000003327"/>
    </source>
</evidence>
<organism evidence="1 2">
    <name type="scientific">Prevotella veroralis F0319</name>
    <dbReference type="NCBI Taxonomy" id="649761"/>
    <lineage>
        <taxon>Bacteria</taxon>
        <taxon>Pseudomonadati</taxon>
        <taxon>Bacteroidota</taxon>
        <taxon>Bacteroidia</taxon>
        <taxon>Bacteroidales</taxon>
        <taxon>Prevotellaceae</taxon>
        <taxon>Prevotella</taxon>
    </lineage>
</organism>
<gene>
    <name evidence="1" type="ORF">HMPREF0973_00353</name>
</gene>
<dbReference type="HOGENOM" id="CLU_3139311_0_0_10"/>
<dbReference type="STRING" id="649761.HMPREF0973_00353"/>
<evidence type="ECO:0000313" key="1">
    <source>
        <dbReference type="EMBL" id="EEX19412.1"/>
    </source>
</evidence>
<dbReference type="EMBL" id="ACVA01000013">
    <property type="protein sequence ID" value="EEX19412.1"/>
    <property type="molecule type" value="Genomic_DNA"/>
</dbReference>
<dbReference type="AlphaFoldDB" id="C9ML78"/>
<name>C9ML78_9BACT</name>
<proteinExistence type="predicted"/>
<accession>C9ML78</accession>
<protein>
    <submittedName>
        <fullName evidence="1">Uncharacterized protein</fullName>
    </submittedName>
</protein>
<sequence length="49" mass="5768">MSLLRAYSSLSCCYCYHKGTYFRAKHNFSDLYTDDEIVVVATIKVHNFR</sequence>
<dbReference type="Proteomes" id="UP000003327">
    <property type="component" value="Unassembled WGS sequence"/>
</dbReference>